<accession>A0A3B0ZIQ7</accession>
<organism evidence="2">
    <name type="scientific">hydrothermal vent metagenome</name>
    <dbReference type="NCBI Taxonomy" id="652676"/>
    <lineage>
        <taxon>unclassified sequences</taxon>
        <taxon>metagenomes</taxon>
        <taxon>ecological metagenomes</taxon>
    </lineage>
</organism>
<gene>
    <name evidence="2" type="ORF">MNBD_GAMMA17-1698</name>
</gene>
<feature type="transmembrane region" description="Helical" evidence="1">
    <location>
        <begin position="94"/>
        <end position="120"/>
    </location>
</feature>
<name>A0A3B0ZIQ7_9ZZZZ</name>
<dbReference type="AlphaFoldDB" id="A0A3B0ZIQ7"/>
<sequence length="123" mass="14282">MTFSFFLAIAVAMAFIAWVLLLILGLSTMRKLKKNPRTIDQLGINLIWGWQTINVAQAVTLPRSWMQKLRNRVDGSKFANHELLYTHTTIFDRILLRFFFITFSFSGVSIVLLTTLDYFFDVN</sequence>
<keyword evidence="1" id="KW-0472">Membrane</keyword>
<evidence type="ECO:0000256" key="1">
    <source>
        <dbReference type="SAM" id="Phobius"/>
    </source>
</evidence>
<feature type="transmembrane region" description="Helical" evidence="1">
    <location>
        <begin position="6"/>
        <end position="27"/>
    </location>
</feature>
<evidence type="ECO:0000313" key="2">
    <source>
        <dbReference type="EMBL" id="VAW87252.1"/>
    </source>
</evidence>
<dbReference type="EMBL" id="UOFQ01000061">
    <property type="protein sequence ID" value="VAW87252.1"/>
    <property type="molecule type" value="Genomic_DNA"/>
</dbReference>
<protein>
    <submittedName>
        <fullName evidence="2">Uncharacterized protein</fullName>
    </submittedName>
</protein>
<keyword evidence="1" id="KW-1133">Transmembrane helix</keyword>
<reference evidence="2" key="1">
    <citation type="submission" date="2018-06" db="EMBL/GenBank/DDBJ databases">
        <authorList>
            <person name="Zhirakovskaya E."/>
        </authorList>
    </citation>
    <scope>NUCLEOTIDE SEQUENCE</scope>
</reference>
<proteinExistence type="predicted"/>
<keyword evidence="1" id="KW-0812">Transmembrane</keyword>